<evidence type="ECO:0000256" key="6">
    <source>
        <dbReference type="ARBA" id="ARBA00023316"/>
    </source>
</evidence>
<evidence type="ECO:0000256" key="1">
    <source>
        <dbReference type="ARBA" id="ARBA00004752"/>
    </source>
</evidence>
<evidence type="ECO:0000256" key="7">
    <source>
        <dbReference type="PROSITE-ProRule" id="PRU01373"/>
    </source>
</evidence>
<sequence length="149" mass="16921">MLLSTFSLNAQVIHVNLGLDIDSVRLFVIDNQDTVYRCKVSQGEGGISNDVGSHASSLGDYLIAERYASTFGGYGYRLDGLECTNSNARRRVVTIHGWKYVNENQIAYGWGCIAVSHKDMKWSDQYLIDKKNVHLLVYMSKKKSEYNWE</sequence>
<dbReference type="PANTHER" id="PTHR38477:SF1">
    <property type="entry name" value="MUREIN L,D-TRANSPEPTIDASE CATALYTIC DOMAIN FAMILY PROTEIN"/>
    <property type="match status" value="1"/>
</dbReference>
<comment type="similarity">
    <text evidence="2">Belongs to the YkuD family.</text>
</comment>
<reference evidence="9 10" key="1">
    <citation type="submission" date="2021-05" db="EMBL/GenBank/DDBJ databases">
        <title>Comparative genomic studies on the polysaccharide-degrading batcterial strains of the Flammeovirga genus.</title>
        <authorList>
            <person name="Zewei F."/>
            <person name="Zheng Z."/>
            <person name="Yu L."/>
            <person name="Ruyue G."/>
            <person name="Yanhong M."/>
            <person name="Yuanyuan C."/>
            <person name="Jingyan G."/>
            <person name="Wenjun H."/>
        </authorList>
    </citation>
    <scope>NUCLEOTIDE SEQUENCE [LARGE SCALE GENOMIC DNA]</scope>
    <source>
        <strain evidence="9 10">NBRC:100898</strain>
    </source>
</reference>
<evidence type="ECO:0000256" key="2">
    <source>
        <dbReference type="ARBA" id="ARBA00005992"/>
    </source>
</evidence>
<comment type="pathway">
    <text evidence="1 7">Cell wall biogenesis; peptidoglycan biosynthesis.</text>
</comment>
<evidence type="ECO:0000256" key="3">
    <source>
        <dbReference type="ARBA" id="ARBA00022679"/>
    </source>
</evidence>
<dbReference type="Proteomes" id="UP000678679">
    <property type="component" value="Chromosome 2"/>
</dbReference>
<keyword evidence="4 7" id="KW-0133">Cell shape</keyword>
<dbReference type="Pfam" id="PF13645">
    <property type="entry name" value="YkuD_2"/>
    <property type="match status" value="1"/>
</dbReference>
<dbReference type="PANTHER" id="PTHR38477">
    <property type="entry name" value="HYPOTHETICAL EXPORTED PROTEIN"/>
    <property type="match status" value="1"/>
</dbReference>
<dbReference type="GO" id="GO:0008360">
    <property type="term" value="P:regulation of cell shape"/>
    <property type="evidence" value="ECO:0007669"/>
    <property type="project" value="UniProtKB-UniRule"/>
</dbReference>
<feature type="domain" description="L,D-TPase catalytic" evidence="8">
    <location>
        <begin position="15"/>
        <end position="138"/>
    </location>
</feature>
<dbReference type="InterPro" id="IPR032676">
    <property type="entry name" value="YkuD_2"/>
</dbReference>
<dbReference type="EMBL" id="CP076133">
    <property type="protein sequence ID" value="QWG04584.1"/>
    <property type="molecule type" value="Genomic_DNA"/>
</dbReference>
<accession>A0AAX1NAI9</accession>
<evidence type="ECO:0000259" key="8">
    <source>
        <dbReference type="PROSITE" id="PS52029"/>
    </source>
</evidence>
<dbReference type="SUPFAM" id="SSF141523">
    <property type="entry name" value="L,D-transpeptidase catalytic domain-like"/>
    <property type="match status" value="1"/>
</dbReference>
<name>A0AAX1NAI9_9BACT</name>
<evidence type="ECO:0000256" key="4">
    <source>
        <dbReference type="ARBA" id="ARBA00022960"/>
    </source>
</evidence>
<evidence type="ECO:0000313" key="9">
    <source>
        <dbReference type="EMBL" id="QWG04584.1"/>
    </source>
</evidence>
<dbReference type="RefSeq" id="WP_183363962.1">
    <property type="nucleotide sequence ID" value="NZ_JACIBZ010000007.1"/>
</dbReference>
<evidence type="ECO:0000256" key="5">
    <source>
        <dbReference type="ARBA" id="ARBA00022984"/>
    </source>
</evidence>
<dbReference type="KEGG" id="fya:KMW28_27180"/>
<dbReference type="GO" id="GO:0071555">
    <property type="term" value="P:cell wall organization"/>
    <property type="evidence" value="ECO:0007669"/>
    <property type="project" value="UniProtKB-UniRule"/>
</dbReference>
<keyword evidence="3" id="KW-0808">Transferase</keyword>
<keyword evidence="5 7" id="KW-0573">Peptidoglycan synthesis</keyword>
<proteinExistence type="inferred from homology"/>
<keyword evidence="10" id="KW-1185">Reference proteome</keyword>
<dbReference type="AlphaFoldDB" id="A0AAX1NAI9"/>
<dbReference type="GO" id="GO:0009252">
    <property type="term" value="P:peptidoglycan biosynthetic process"/>
    <property type="evidence" value="ECO:0007669"/>
    <property type="project" value="UniProtKB-KW"/>
</dbReference>
<dbReference type="PROSITE" id="PS52029">
    <property type="entry name" value="LD_TPASE"/>
    <property type="match status" value="1"/>
</dbReference>
<feature type="active site" description="Nucleophile" evidence="7">
    <location>
        <position position="112"/>
    </location>
</feature>
<gene>
    <name evidence="9" type="ORF">KMW28_27180</name>
</gene>
<dbReference type="InterPro" id="IPR005490">
    <property type="entry name" value="LD_TPept_cat_dom"/>
</dbReference>
<organism evidence="9 10">
    <name type="scientific">Flammeovirga yaeyamensis</name>
    <dbReference type="NCBI Taxonomy" id="367791"/>
    <lineage>
        <taxon>Bacteria</taxon>
        <taxon>Pseudomonadati</taxon>
        <taxon>Bacteroidota</taxon>
        <taxon>Cytophagia</taxon>
        <taxon>Cytophagales</taxon>
        <taxon>Flammeovirgaceae</taxon>
        <taxon>Flammeovirga</taxon>
    </lineage>
</organism>
<dbReference type="GO" id="GO:0016740">
    <property type="term" value="F:transferase activity"/>
    <property type="evidence" value="ECO:0007669"/>
    <property type="project" value="UniProtKB-KW"/>
</dbReference>
<feature type="active site" description="Proton donor/acceptor" evidence="7">
    <location>
        <position position="96"/>
    </location>
</feature>
<evidence type="ECO:0000313" key="10">
    <source>
        <dbReference type="Proteomes" id="UP000678679"/>
    </source>
</evidence>
<protein>
    <submittedName>
        <fullName evidence="9">Murein L,D-transpeptidase catalytic domain family protein</fullName>
    </submittedName>
</protein>
<dbReference type="Gene3D" id="2.40.440.10">
    <property type="entry name" value="L,D-transpeptidase catalytic domain-like"/>
    <property type="match status" value="1"/>
</dbReference>
<dbReference type="InterPro" id="IPR038063">
    <property type="entry name" value="Transpep_catalytic_dom"/>
</dbReference>
<dbReference type="GO" id="GO:0004180">
    <property type="term" value="F:carboxypeptidase activity"/>
    <property type="evidence" value="ECO:0007669"/>
    <property type="project" value="UniProtKB-ARBA"/>
</dbReference>
<keyword evidence="6 7" id="KW-0961">Cell wall biogenesis/degradation</keyword>